<accession>G5AWA1</accession>
<dbReference type="PANTHER" id="PTHR26453">
    <property type="entry name" value="OLFACTORY RECEPTOR"/>
    <property type="match status" value="1"/>
</dbReference>
<reference evidence="8 9" key="1">
    <citation type="journal article" date="2011" name="Nature">
        <title>Genome sequencing reveals insights into physiology and longevity of the naked mole rat.</title>
        <authorList>
            <person name="Kim E.B."/>
            <person name="Fang X."/>
            <person name="Fushan A.A."/>
            <person name="Huang Z."/>
            <person name="Lobanov A.V."/>
            <person name="Han L."/>
            <person name="Marino S.M."/>
            <person name="Sun X."/>
            <person name="Turanov A.A."/>
            <person name="Yang P."/>
            <person name="Yim S.H."/>
            <person name="Zhao X."/>
            <person name="Kasaikina M.V."/>
            <person name="Stoletzki N."/>
            <person name="Peng C."/>
            <person name="Polak P."/>
            <person name="Xiong Z."/>
            <person name="Kiezun A."/>
            <person name="Zhu Y."/>
            <person name="Chen Y."/>
            <person name="Kryukov G.V."/>
            <person name="Zhang Q."/>
            <person name="Peshkin L."/>
            <person name="Yang L."/>
            <person name="Bronson R.T."/>
            <person name="Buffenstein R."/>
            <person name="Wang B."/>
            <person name="Han C."/>
            <person name="Li Q."/>
            <person name="Chen L."/>
            <person name="Zhao W."/>
            <person name="Sunyaev S.R."/>
            <person name="Park T.J."/>
            <person name="Zhang G."/>
            <person name="Wang J."/>
            <person name="Gladyshev V.N."/>
        </authorList>
    </citation>
    <scope>NUCLEOTIDE SEQUENCE [LARGE SCALE GENOMIC DNA]</scope>
</reference>
<feature type="transmembrane region" description="Helical" evidence="6">
    <location>
        <begin position="15"/>
        <end position="42"/>
    </location>
</feature>
<gene>
    <name evidence="8" type="ORF">GW7_00476</name>
</gene>
<evidence type="ECO:0000256" key="6">
    <source>
        <dbReference type="SAM" id="Phobius"/>
    </source>
</evidence>
<evidence type="ECO:0000313" key="9">
    <source>
        <dbReference type="Proteomes" id="UP000006813"/>
    </source>
</evidence>
<organism evidence="8 9">
    <name type="scientific">Heterocephalus glaber</name>
    <name type="common">Naked mole rat</name>
    <dbReference type="NCBI Taxonomy" id="10181"/>
    <lineage>
        <taxon>Eukaryota</taxon>
        <taxon>Metazoa</taxon>
        <taxon>Chordata</taxon>
        <taxon>Craniata</taxon>
        <taxon>Vertebrata</taxon>
        <taxon>Euteleostomi</taxon>
        <taxon>Mammalia</taxon>
        <taxon>Eutheria</taxon>
        <taxon>Euarchontoglires</taxon>
        <taxon>Glires</taxon>
        <taxon>Rodentia</taxon>
        <taxon>Hystricomorpha</taxon>
        <taxon>Bathyergidae</taxon>
        <taxon>Heterocephalus</taxon>
    </lineage>
</organism>
<feature type="domain" description="G-protein coupled receptors family 1 profile" evidence="7">
    <location>
        <begin position="1"/>
        <end position="107"/>
    </location>
</feature>
<name>G5AWA1_HETGA</name>
<dbReference type="EMBL" id="JH167265">
    <property type="protein sequence ID" value="EHB01312.1"/>
    <property type="molecule type" value="Genomic_DNA"/>
</dbReference>
<feature type="transmembrane region" description="Helical" evidence="6">
    <location>
        <begin position="54"/>
        <end position="74"/>
    </location>
</feature>
<dbReference type="PROSITE" id="PS50262">
    <property type="entry name" value="G_PROTEIN_RECEP_F1_2"/>
    <property type="match status" value="1"/>
</dbReference>
<dbReference type="InParanoid" id="G5AWA1"/>
<evidence type="ECO:0000313" key="8">
    <source>
        <dbReference type="EMBL" id="EHB01312.1"/>
    </source>
</evidence>
<comment type="subcellular location">
    <subcellularLocation>
        <location evidence="1">Membrane</location>
        <topology evidence="1">Multi-pass membrane protein</topology>
    </subcellularLocation>
</comment>
<evidence type="ECO:0000256" key="5">
    <source>
        <dbReference type="ARBA" id="ARBA00023170"/>
    </source>
</evidence>
<dbReference type="AlphaFoldDB" id="G5AWA1"/>
<feature type="transmembrane region" description="Helical" evidence="6">
    <location>
        <begin position="94"/>
        <end position="114"/>
    </location>
</feature>
<keyword evidence="5 8" id="KW-0675">Receptor</keyword>
<sequence>MLQLSCMDTSLYETLMYACCVLMLLVPISIFAVSYACILLTVHHMISANGQHRAWATYSSHVLVVTIFYGVAFYTNVLPHSYHMLEQDKVVSAFYTILMHMLSLLIYSLTEMWLQS</sequence>
<evidence type="ECO:0000259" key="7">
    <source>
        <dbReference type="PROSITE" id="PS50262"/>
    </source>
</evidence>
<dbReference type="GO" id="GO:0016020">
    <property type="term" value="C:membrane"/>
    <property type="evidence" value="ECO:0007669"/>
    <property type="project" value="UniProtKB-SubCell"/>
</dbReference>
<keyword evidence="3 6" id="KW-1133">Transmembrane helix</keyword>
<protein>
    <submittedName>
        <fullName evidence="8">Olfactory receptor 2T2</fullName>
    </submittedName>
</protein>
<evidence type="ECO:0000256" key="1">
    <source>
        <dbReference type="ARBA" id="ARBA00004141"/>
    </source>
</evidence>
<proteinExistence type="predicted"/>
<dbReference type="Proteomes" id="UP000006813">
    <property type="component" value="Unassembled WGS sequence"/>
</dbReference>
<dbReference type="SUPFAM" id="SSF81321">
    <property type="entry name" value="Family A G protein-coupled receptor-like"/>
    <property type="match status" value="1"/>
</dbReference>
<dbReference type="InterPro" id="IPR017452">
    <property type="entry name" value="GPCR_Rhodpsn_7TM"/>
</dbReference>
<evidence type="ECO:0000256" key="4">
    <source>
        <dbReference type="ARBA" id="ARBA00023136"/>
    </source>
</evidence>
<keyword evidence="4 6" id="KW-0472">Membrane</keyword>
<dbReference type="Gene3D" id="1.20.1070.10">
    <property type="entry name" value="Rhodopsin 7-helix transmembrane proteins"/>
    <property type="match status" value="1"/>
</dbReference>
<evidence type="ECO:0000256" key="3">
    <source>
        <dbReference type="ARBA" id="ARBA00022989"/>
    </source>
</evidence>
<evidence type="ECO:0000256" key="2">
    <source>
        <dbReference type="ARBA" id="ARBA00022692"/>
    </source>
</evidence>
<keyword evidence="2 6" id="KW-0812">Transmembrane</keyword>